<dbReference type="SUPFAM" id="SSF53448">
    <property type="entry name" value="Nucleotide-diphospho-sugar transferases"/>
    <property type="match status" value="1"/>
</dbReference>
<dbReference type="CDD" id="cd04186">
    <property type="entry name" value="GT_2_like_c"/>
    <property type="match status" value="1"/>
</dbReference>
<dbReference type="Gene3D" id="3.90.550.10">
    <property type="entry name" value="Spore Coat Polysaccharide Biosynthesis Protein SpsA, Chain A"/>
    <property type="match status" value="1"/>
</dbReference>
<keyword evidence="7" id="KW-1185">Reference proteome</keyword>
<dbReference type="Proteomes" id="UP000190951">
    <property type="component" value="Chromosome"/>
</dbReference>
<dbReference type="EMBL" id="CP096983">
    <property type="protein sequence ID" value="URZ11356.1"/>
    <property type="molecule type" value="Genomic_DNA"/>
</dbReference>
<dbReference type="Pfam" id="PF00535">
    <property type="entry name" value="Glycos_transf_2"/>
    <property type="match status" value="1"/>
</dbReference>
<dbReference type="STRING" id="84029.CROST_37210"/>
<evidence type="ECO:0000256" key="3">
    <source>
        <dbReference type="ARBA" id="ARBA00022676"/>
    </source>
</evidence>
<dbReference type="AlphaFoldDB" id="A0A1S8MDD4"/>
<evidence type="ECO:0000259" key="5">
    <source>
        <dbReference type="Pfam" id="PF00535"/>
    </source>
</evidence>
<protein>
    <recommendedName>
        <fullName evidence="5">Glycosyltransferase 2-like domain-containing protein</fullName>
    </recommendedName>
</protein>
<dbReference type="InterPro" id="IPR001173">
    <property type="entry name" value="Glyco_trans_2-like"/>
</dbReference>
<keyword evidence="3" id="KW-0328">Glycosyltransferase</keyword>
<dbReference type="RefSeq" id="WP_077832680.1">
    <property type="nucleotide sequence ID" value="NZ_CP096983.1"/>
</dbReference>
<evidence type="ECO:0000256" key="1">
    <source>
        <dbReference type="ARBA" id="ARBA00004776"/>
    </source>
</evidence>
<keyword evidence="4" id="KW-0808">Transferase</keyword>
<organism evidence="6 7">
    <name type="scientific">Clostridium felsineum</name>
    <dbReference type="NCBI Taxonomy" id="36839"/>
    <lineage>
        <taxon>Bacteria</taxon>
        <taxon>Bacillati</taxon>
        <taxon>Bacillota</taxon>
        <taxon>Clostridia</taxon>
        <taxon>Eubacteriales</taxon>
        <taxon>Clostridiaceae</taxon>
        <taxon>Clostridium</taxon>
    </lineage>
</organism>
<dbReference type="PANTHER" id="PTHR43179:SF12">
    <property type="entry name" value="GALACTOFURANOSYLTRANSFERASE GLFT2"/>
    <property type="match status" value="1"/>
</dbReference>
<sequence>MIKVGIIICNYNKKEYVLKCIDSVLNSSYKDFDIYLVDNASTDGSVQAVKERFCNELKIIENEENIGGSGGFYTGIKFVINKGYKYIYLLDNDVVIHENSLEKLVDYMEKNLNVGATGSKIYYLDNPKVIQEFGSFVDWDDFNMKLMNKGSIDLGFSDMKSDYVPACSALLRVDALKEVGNIDKEYFVYWDDIDLCHRLKLQGYEIWAINDSKVWHKGGGNVRRNTFGTYYFWRNRIHFFIKYSEESKIEKVAAKLFDDIFDAVYACNYVGKYNSAKTISLALEDAIHNVRGKVSDDKIFKVEKIEDRLKEILRGKKSITIISYNNVDILMNVINKIKTINNKVELTILSNKKLDIEQFKECKILKSNDYKSKESEIVIKLCNHIFDMRNELCNNIIYIDGYFNTIITQEDRKYIENYENIYCMMKNIWYPNLVDGMRRLNKKLNN</sequence>
<evidence type="ECO:0000313" key="7">
    <source>
        <dbReference type="Proteomes" id="UP000190951"/>
    </source>
</evidence>
<dbReference type="KEGG" id="crw:CROST_020730"/>
<accession>A0A1S8MDD4</accession>
<dbReference type="PANTHER" id="PTHR43179">
    <property type="entry name" value="RHAMNOSYLTRANSFERASE WBBL"/>
    <property type="match status" value="1"/>
</dbReference>
<evidence type="ECO:0000256" key="4">
    <source>
        <dbReference type="ARBA" id="ARBA00022679"/>
    </source>
</evidence>
<evidence type="ECO:0000313" key="6">
    <source>
        <dbReference type="EMBL" id="URZ11356.1"/>
    </source>
</evidence>
<gene>
    <name evidence="6" type="ORF">CROST_020730</name>
</gene>
<proteinExistence type="inferred from homology"/>
<dbReference type="GO" id="GO:0016757">
    <property type="term" value="F:glycosyltransferase activity"/>
    <property type="evidence" value="ECO:0007669"/>
    <property type="project" value="UniProtKB-KW"/>
</dbReference>
<name>A0A1S8MDD4_9CLOT</name>
<evidence type="ECO:0000256" key="2">
    <source>
        <dbReference type="ARBA" id="ARBA00006739"/>
    </source>
</evidence>
<reference evidence="6 7" key="1">
    <citation type="submission" date="2022-04" db="EMBL/GenBank/DDBJ databases">
        <title>Genome sequence of C. roseum typestrain.</title>
        <authorList>
            <person name="Poehlein A."/>
            <person name="Schoch T."/>
            <person name="Duerre P."/>
            <person name="Daniel R."/>
        </authorList>
    </citation>
    <scope>NUCLEOTIDE SEQUENCE [LARGE SCALE GENOMIC DNA]</scope>
    <source>
        <strain evidence="6 7">DSM 7320</strain>
    </source>
</reference>
<feature type="domain" description="Glycosyltransferase 2-like" evidence="5">
    <location>
        <begin position="6"/>
        <end position="178"/>
    </location>
</feature>
<comment type="similarity">
    <text evidence="2">Belongs to the glycosyltransferase 2 family.</text>
</comment>
<dbReference type="InterPro" id="IPR029044">
    <property type="entry name" value="Nucleotide-diphossugar_trans"/>
</dbReference>
<comment type="pathway">
    <text evidence="1">Cell wall biogenesis; cell wall polysaccharide biosynthesis.</text>
</comment>